<protein>
    <submittedName>
        <fullName evidence="1">Uncharacterized protein</fullName>
    </submittedName>
</protein>
<comment type="caution">
    <text evidence="1">The sequence shown here is derived from an EMBL/GenBank/DDBJ whole genome shotgun (WGS) entry which is preliminary data.</text>
</comment>
<accession>A0ABU5RN36</accession>
<evidence type="ECO:0000313" key="2">
    <source>
        <dbReference type="Proteomes" id="UP001304298"/>
    </source>
</evidence>
<dbReference type="Proteomes" id="UP001304298">
    <property type="component" value="Unassembled WGS sequence"/>
</dbReference>
<gene>
    <name evidence="1" type="ORF">VA596_49955</name>
</gene>
<keyword evidence="2" id="KW-1185">Reference proteome</keyword>
<dbReference type="EMBL" id="JAYFSI010000027">
    <property type="protein sequence ID" value="MEA5367736.1"/>
    <property type="molecule type" value="Genomic_DNA"/>
</dbReference>
<evidence type="ECO:0000313" key="1">
    <source>
        <dbReference type="EMBL" id="MEA5367736.1"/>
    </source>
</evidence>
<organism evidence="1 2">
    <name type="scientific">Amycolatopsis heterodermiae</name>
    <dbReference type="NCBI Taxonomy" id="3110235"/>
    <lineage>
        <taxon>Bacteria</taxon>
        <taxon>Bacillati</taxon>
        <taxon>Actinomycetota</taxon>
        <taxon>Actinomycetes</taxon>
        <taxon>Pseudonocardiales</taxon>
        <taxon>Pseudonocardiaceae</taxon>
        <taxon>Amycolatopsis</taxon>
    </lineage>
</organism>
<sequence length="118" mass="13415">MDTPRAERDRKTRRRIGELADEWRRTASALPFWNIDDTGPELVLIGDDLGQPVATLHGMWAPNVARYVTAMNKHAGVALAELLWRIPSSTNNSDITRATLRLFQAMGLEEPTERHRPR</sequence>
<reference evidence="1 2" key="1">
    <citation type="submission" date="2023-12" db="EMBL/GenBank/DDBJ databases">
        <title>Amycolatopsis sp. V23-08.</title>
        <authorList>
            <person name="Somphong A."/>
        </authorList>
    </citation>
    <scope>NUCLEOTIDE SEQUENCE [LARGE SCALE GENOMIC DNA]</scope>
    <source>
        <strain evidence="1 2">V23-08</strain>
    </source>
</reference>
<name>A0ABU5RN36_9PSEU</name>
<dbReference type="RefSeq" id="WP_323337869.1">
    <property type="nucleotide sequence ID" value="NZ_JAYFSI010000027.1"/>
</dbReference>
<proteinExistence type="predicted"/>